<dbReference type="EMBL" id="JAQIZT010000002">
    <property type="protein sequence ID" value="KAJ7009065.1"/>
    <property type="molecule type" value="Genomic_DNA"/>
</dbReference>
<proteinExistence type="predicted"/>
<name>A0AAD6WDU2_9ROSI</name>
<dbReference type="Proteomes" id="UP001164929">
    <property type="component" value="Chromosome 2"/>
</dbReference>
<evidence type="ECO:0000313" key="2">
    <source>
        <dbReference type="Proteomes" id="UP001164929"/>
    </source>
</evidence>
<dbReference type="AlphaFoldDB" id="A0AAD6WDU2"/>
<protein>
    <submittedName>
        <fullName evidence="1">Uncharacterized protein</fullName>
    </submittedName>
</protein>
<gene>
    <name evidence="1" type="ORF">NC653_007645</name>
</gene>
<accession>A0AAD6WDU2</accession>
<comment type="caution">
    <text evidence="1">The sequence shown here is derived from an EMBL/GenBank/DDBJ whole genome shotgun (WGS) entry which is preliminary data.</text>
</comment>
<keyword evidence="2" id="KW-1185">Reference proteome</keyword>
<sequence length="157" mass="17460">MIYLLTKHSLGPGSDFLRRLPGLNRSDIDVMCLSWVEFGSENLEGSCCQLTFVIRSGGDGTGLFIYLFCPALPLLCWTGSLFPYLSTHFLVSAGRIPKTLHIIAGNQCTSRNQHSNNINHHPKLSPSFCGTVNYFIHNIITRTDHTTLNCTTALHIH</sequence>
<evidence type="ECO:0000313" key="1">
    <source>
        <dbReference type="EMBL" id="KAJ7009065.1"/>
    </source>
</evidence>
<organism evidence="1 2">
    <name type="scientific">Populus alba x Populus x berolinensis</name>
    <dbReference type="NCBI Taxonomy" id="444605"/>
    <lineage>
        <taxon>Eukaryota</taxon>
        <taxon>Viridiplantae</taxon>
        <taxon>Streptophyta</taxon>
        <taxon>Embryophyta</taxon>
        <taxon>Tracheophyta</taxon>
        <taxon>Spermatophyta</taxon>
        <taxon>Magnoliopsida</taxon>
        <taxon>eudicotyledons</taxon>
        <taxon>Gunneridae</taxon>
        <taxon>Pentapetalae</taxon>
        <taxon>rosids</taxon>
        <taxon>fabids</taxon>
        <taxon>Malpighiales</taxon>
        <taxon>Salicaceae</taxon>
        <taxon>Saliceae</taxon>
        <taxon>Populus</taxon>
    </lineage>
</organism>
<reference evidence="1" key="1">
    <citation type="journal article" date="2023" name="Mol. Ecol. Resour.">
        <title>Chromosome-level genome assembly of a triploid poplar Populus alba 'Berolinensis'.</title>
        <authorList>
            <person name="Chen S."/>
            <person name="Yu Y."/>
            <person name="Wang X."/>
            <person name="Wang S."/>
            <person name="Zhang T."/>
            <person name="Zhou Y."/>
            <person name="He R."/>
            <person name="Meng N."/>
            <person name="Wang Y."/>
            <person name="Liu W."/>
            <person name="Liu Z."/>
            <person name="Liu J."/>
            <person name="Guo Q."/>
            <person name="Huang H."/>
            <person name="Sederoff R.R."/>
            <person name="Wang G."/>
            <person name="Qu G."/>
            <person name="Chen S."/>
        </authorList>
    </citation>
    <scope>NUCLEOTIDE SEQUENCE</scope>
    <source>
        <strain evidence="1">SC-2020</strain>
    </source>
</reference>